<evidence type="ECO:0000313" key="1">
    <source>
        <dbReference type="EMBL" id="BDT62961.1"/>
    </source>
</evidence>
<reference evidence="1" key="1">
    <citation type="submission" date="2022-10" db="EMBL/GenBank/DDBJ databases">
        <title>Genome sequences of endogenous nimaviruses in decapod crustaceans.</title>
        <authorList>
            <person name="Kawato S."/>
            <person name="Nozaki R."/>
            <person name="Kondo H."/>
            <person name="Hirono I."/>
        </authorList>
    </citation>
    <scope>NUCLEOTIDE SEQUENCE</scope>
    <source>
        <strain evidence="1">Ube2021</strain>
    </source>
</reference>
<name>A0A9C7BWQ6_9VIRU</name>
<organism evidence="1">
    <name type="scientific">Trachysalambria curvirostris majanivirus</name>
    <dbReference type="NCBI Taxonomy" id="2984281"/>
    <lineage>
        <taxon>Viruses</taxon>
        <taxon>Viruses incertae sedis</taxon>
        <taxon>Naldaviricetes</taxon>
        <taxon>Nimaviridae</taxon>
    </lineage>
</organism>
<accession>A0A9C7BWQ6</accession>
<proteinExistence type="predicted"/>
<sequence>MATKSDFKSLSWLSCQNQIELLFWRPFSDSLRFTKVTSRCENEMWKKNKLKHFKLQSKDIDRVYHIEMWTKDDINLLDDACYMLAARQIYDDKPLYVLLIANYAFNRIWGYIYMSFDAQYFLSSILYPNGYYEDKIYMLMKEDGFAVKKPLSEFDHMPPKFHHLPLSSMRSAPSLQFLCHLKIYQERKLLDSAKNIFPKPFYNSVVDIITSLDNYYKMKDKMDYHTPWF</sequence>
<protein>
    <submittedName>
        <fullName evidence="1">Uncharacterized protein</fullName>
    </submittedName>
</protein>
<dbReference type="EMBL" id="LC738879">
    <property type="protein sequence ID" value="BDT62961.1"/>
    <property type="molecule type" value="Genomic_DNA"/>
</dbReference>